<dbReference type="OrthoDB" id="9811980at2"/>
<feature type="transmembrane region" description="Helical" evidence="7">
    <location>
        <begin position="231"/>
        <end position="250"/>
    </location>
</feature>
<evidence type="ECO:0000313" key="9">
    <source>
        <dbReference type="Proteomes" id="UP000198728"/>
    </source>
</evidence>
<name>A0A1I1FAJ6_9RHOB</name>
<evidence type="ECO:0008006" key="10">
    <source>
        <dbReference type="Google" id="ProtNLM"/>
    </source>
</evidence>
<dbReference type="RefSeq" id="WP_093359468.1">
    <property type="nucleotide sequence ID" value="NZ_FOLG01000002.1"/>
</dbReference>
<evidence type="ECO:0000313" key="8">
    <source>
        <dbReference type="EMBL" id="SFB95982.1"/>
    </source>
</evidence>
<proteinExistence type="inferred from homology"/>
<dbReference type="GO" id="GO:0005886">
    <property type="term" value="C:plasma membrane"/>
    <property type="evidence" value="ECO:0007669"/>
    <property type="project" value="UniProtKB-SubCell"/>
</dbReference>
<keyword evidence="9" id="KW-1185">Reference proteome</keyword>
<dbReference type="Pfam" id="PF03773">
    <property type="entry name" value="ArsP_1"/>
    <property type="match status" value="1"/>
</dbReference>
<feature type="transmembrane region" description="Helical" evidence="7">
    <location>
        <begin position="340"/>
        <end position="363"/>
    </location>
</feature>
<gene>
    <name evidence="8" type="ORF">SAMN04488094_10266</name>
</gene>
<dbReference type="InterPro" id="IPR053166">
    <property type="entry name" value="UPF0718_permease"/>
</dbReference>
<evidence type="ECO:0000256" key="7">
    <source>
        <dbReference type="SAM" id="Phobius"/>
    </source>
</evidence>
<accession>A0A1I1FAJ6</accession>
<comment type="subcellular location">
    <subcellularLocation>
        <location evidence="1">Cell membrane</location>
        <topology evidence="1">Multi-pass membrane protein</topology>
    </subcellularLocation>
</comment>
<dbReference type="STRING" id="441112.SAMN04488094_10266"/>
<organism evidence="8 9">
    <name type="scientific">Tropicimonas isoalkanivorans</name>
    <dbReference type="NCBI Taxonomy" id="441112"/>
    <lineage>
        <taxon>Bacteria</taxon>
        <taxon>Pseudomonadati</taxon>
        <taxon>Pseudomonadota</taxon>
        <taxon>Alphaproteobacteria</taxon>
        <taxon>Rhodobacterales</taxon>
        <taxon>Roseobacteraceae</taxon>
        <taxon>Tropicimonas</taxon>
    </lineage>
</organism>
<reference evidence="8 9" key="1">
    <citation type="submission" date="2016-10" db="EMBL/GenBank/DDBJ databases">
        <authorList>
            <person name="de Groot N.N."/>
        </authorList>
    </citation>
    <scope>NUCLEOTIDE SEQUENCE [LARGE SCALE GENOMIC DNA]</scope>
    <source>
        <strain evidence="8 9">DSM 19548</strain>
    </source>
</reference>
<evidence type="ECO:0000256" key="4">
    <source>
        <dbReference type="ARBA" id="ARBA00022692"/>
    </source>
</evidence>
<evidence type="ECO:0000256" key="6">
    <source>
        <dbReference type="ARBA" id="ARBA00023136"/>
    </source>
</evidence>
<sequence length="385" mass="42358">MDQIVEAFTTGAGMLWKALWALIFGYIISAGIQVLVTREQMARILGERGPKEAGIGGFFGFISSSCSFAALAASRSVLVKGAHPMNSMAFLIASTNLVIELGIVLWVLLGWKFTLANFLLGILMIVYAYILTALWFPSGLVDEAKEHGEKAQKSEGMDMDHGMKGSFRNKLTSRKGWRRIAQAFFMEWKMVWKEILFGFTIAGFISVFVPQSFWNAIFLISDGGAQDSPGFLIVLENALVAPVVAFFTFIGSMGNVPLTAMLWSRDASFGGVVAFLGADLVAATVIWVHAKYYGWRYALYLSGLLYVCMVAAGVTVHYLFALLGMIPTERPSLQEMVRFAIDYTFFLNLAFLAAAAALLWLHFRGGGESTGGRNRQEHEPSRARA</sequence>
<keyword evidence="4 7" id="KW-0812">Transmembrane</keyword>
<comment type="similarity">
    <text evidence="2">Belongs to the UPF0718 family.</text>
</comment>
<evidence type="ECO:0000256" key="2">
    <source>
        <dbReference type="ARBA" id="ARBA00006386"/>
    </source>
</evidence>
<feature type="transmembrane region" description="Helical" evidence="7">
    <location>
        <begin position="297"/>
        <end position="320"/>
    </location>
</feature>
<dbReference type="EMBL" id="FOLG01000002">
    <property type="protein sequence ID" value="SFB95982.1"/>
    <property type="molecule type" value="Genomic_DNA"/>
</dbReference>
<evidence type="ECO:0000256" key="5">
    <source>
        <dbReference type="ARBA" id="ARBA00022989"/>
    </source>
</evidence>
<evidence type="ECO:0000256" key="1">
    <source>
        <dbReference type="ARBA" id="ARBA00004651"/>
    </source>
</evidence>
<keyword evidence="5 7" id="KW-1133">Transmembrane helix</keyword>
<feature type="transmembrane region" description="Helical" evidence="7">
    <location>
        <begin position="18"/>
        <end position="36"/>
    </location>
</feature>
<feature type="transmembrane region" description="Helical" evidence="7">
    <location>
        <begin position="90"/>
        <end position="111"/>
    </location>
</feature>
<feature type="transmembrane region" description="Helical" evidence="7">
    <location>
        <begin position="195"/>
        <end position="219"/>
    </location>
</feature>
<feature type="transmembrane region" description="Helical" evidence="7">
    <location>
        <begin position="57"/>
        <end position="78"/>
    </location>
</feature>
<dbReference type="AlphaFoldDB" id="A0A1I1FAJ6"/>
<dbReference type="InterPro" id="IPR005524">
    <property type="entry name" value="DUF318"/>
</dbReference>
<keyword evidence="3" id="KW-1003">Cell membrane</keyword>
<dbReference type="Proteomes" id="UP000198728">
    <property type="component" value="Unassembled WGS sequence"/>
</dbReference>
<keyword evidence="6 7" id="KW-0472">Membrane</keyword>
<dbReference type="PANTHER" id="PTHR42775:SF1">
    <property type="entry name" value="PERMEASE RV2963-RELATED"/>
    <property type="match status" value="1"/>
</dbReference>
<feature type="transmembrane region" description="Helical" evidence="7">
    <location>
        <begin position="270"/>
        <end position="290"/>
    </location>
</feature>
<evidence type="ECO:0000256" key="3">
    <source>
        <dbReference type="ARBA" id="ARBA00022475"/>
    </source>
</evidence>
<feature type="transmembrane region" description="Helical" evidence="7">
    <location>
        <begin position="118"/>
        <end position="136"/>
    </location>
</feature>
<protein>
    <recommendedName>
        <fullName evidence="10">Transporter</fullName>
    </recommendedName>
</protein>
<dbReference type="PANTHER" id="PTHR42775">
    <property type="entry name" value="PERMEASE RV2963-RELATED"/>
    <property type="match status" value="1"/>
</dbReference>